<dbReference type="Proteomes" id="UP001191019">
    <property type="component" value="Unassembled WGS sequence"/>
</dbReference>
<gene>
    <name evidence="1" type="ORF">G3RUM_00572</name>
</gene>
<organism evidence="1 2">
    <name type="scientific">Candidatus Nanosyncoccus alces</name>
    <dbReference type="NCBI Taxonomy" id="2171997"/>
    <lineage>
        <taxon>Bacteria</taxon>
        <taxon>Candidatus Saccharimonadota</taxon>
        <taxon>Candidatus Nanosyncoccalia</taxon>
        <taxon>Candidatus Nanosyncoccales</taxon>
        <taxon>Candidatus Nanosyncoccaceae</taxon>
        <taxon>Candidatus Nanosyncoccus</taxon>
    </lineage>
</organism>
<name>A0ABY0FKZ6_9BACT</name>
<evidence type="ECO:0000313" key="2">
    <source>
        <dbReference type="Proteomes" id="UP001191019"/>
    </source>
</evidence>
<evidence type="ECO:0000313" key="1">
    <source>
        <dbReference type="EMBL" id="RYC74418.1"/>
    </source>
</evidence>
<reference evidence="1 2" key="2">
    <citation type="journal article" date="2020" name="Cell Rep.">
        <title>Acquisition and Adaptation of Ultra-small Parasitic Reduced Genome Bacteria to Mammalian Hosts.</title>
        <authorList>
            <person name="McLean J.S."/>
            <person name="Bor B."/>
            <person name="Kerns K.A."/>
            <person name="Liu Q."/>
            <person name="To T.T."/>
            <person name="Solden L."/>
            <person name="Hendrickson E.L."/>
            <person name="Wrighton K."/>
            <person name="Shi W."/>
            <person name="He X."/>
        </authorList>
    </citation>
    <scope>NUCLEOTIDE SEQUENCE [LARGE SCALE GENOMIC DNA]</scope>
    <source>
        <strain evidence="1 2">TM7_G3_2_Rum_HOT_351B</strain>
    </source>
</reference>
<comment type="caution">
    <text evidence="1">The sequence shown here is derived from an EMBL/GenBank/DDBJ whole genome shotgun (WGS) entry which is preliminary data.</text>
</comment>
<accession>A0ABY0FKZ6</accession>
<protein>
    <submittedName>
        <fullName evidence="1">Uncharacterized protein</fullName>
    </submittedName>
</protein>
<dbReference type="RefSeq" id="WP_129735184.1">
    <property type="nucleotide sequence ID" value="NZ_PRLM01000006.1"/>
</dbReference>
<keyword evidence="2" id="KW-1185">Reference proteome</keyword>
<proteinExistence type="predicted"/>
<sequence length="88" mass="10567">MKKLVLMKYLNAKYIPEYRSMPKIDVPDNEVDNRTSLMEVEAEEMLYTGEMKELLWIKSLNEEEYKQLMKDESDARTRKLDELDKMLS</sequence>
<dbReference type="EMBL" id="PRLM01000006">
    <property type="protein sequence ID" value="RYC74418.1"/>
    <property type="molecule type" value="Genomic_DNA"/>
</dbReference>
<reference evidence="1 2" key="1">
    <citation type="journal article" date="2018" name="bioRxiv">
        <title>Evidence of independent acquisition and adaption of ultra-small bacteria to human hosts across the highly diverse yet reduced genomes of the phylum Saccharibacteria.</title>
        <authorList>
            <person name="McLean J.S."/>
            <person name="Bor B."/>
            <person name="To T.T."/>
            <person name="Liu Q."/>
            <person name="Kearns K.A."/>
            <person name="Solden L.M."/>
            <person name="Wrighton K.C."/>
            <person name="He X."/>
            <person name="Shi W."/>
        </authorList>
    </citation>
    <scope>NUCLEOTIDE SEQUENCE [LARGE SCALE GENOMIC DNA]</scope>
    <source>
        <strain evidence="1 2">TM7_G3_2_Rum_HOT_351B</strain>
    </source>
</reference>